<dbReference type="FunFam" id="1.10.630.10:FF:000047">
    <property type="entry name" value="Cytochrome P450 monooxygenase"/>
    <property type="match status" value="2"/>
</dbReference>
<proteinExistence type="inferred from homology"/>
<evidence type="ECO:0000256" key="2">
    <source>
        <dbReference type="ARBA" id="ARBA00010617"/>
    </source>
</evidence>
<evidence type="ECO:0000256" key="7">
    <source>
        <dbReference type="ARBA" id="ARBA00023033"/>
    </source>
</evidence>
<gene>
    <name evidence="10" type="ORF">PoMZ_06645</name>
</gene>
<dbReference type="GO" id="GO:0020037">
    <property type="term" value="F:heme binding"/>
    <property type="evidence" value="ECO:0007669"/>
    <property type="project" value="InterPro"/>
</dbReference>
<dbReference type="AlphaFoldDB" id="A0A4P7NRA6"/>
<dbReference type="InterPro" id="IPR001128">
    <property type="entry name" value="Cyt_P450"/>
</dbReference>
<feature type="transmembrane region" description="Helical" evidence="9">
    <location>
        <begin position="105"/>
        <end position="126"/>
    </location>
</feature>
<keyword evidence="6 8" id="KW-0408">Iron</keyword>
<dbReference type="Gene3D" id="1.10.630.10">
    <property type="entry name" value="Cytochrome P450"/>
    <property type="match status" value="2"/>
</dbReference>
<dbReference type="PANTHER" id="PTHR24305:SF210">
    <property type="entry name" value="CYTOCHROME P450 MONOOXYGENASE ASQL-RELATED"/>
    <property type="match status" value="1"/>
</dbReference>
<dbReference type="PRINTS" id="PR00385">
    <property type="entry name" value="P450"/>
</dbReference>
<accession>A0A4P7NRA6</accession>
<evidence type="ECO:0000256" key="1">
    <source>
        <dbReference type="ARBA" id="ARBA00001971"/>
    </source>
</evidence>
<dbReference type="PANTHER" id="PTHR24305">
    <property type="entry name" value="CYTOCHROME P450"/>
    <property type="match status" value="1"/>
</dbReference>
<keyword evidence="5" id="KW-0560">Oxidoreductase</keyword>
<evidence type="ECO:0000313" key="11">
    <source>
        <dbReference type="Proteomes" id="UP000294847"/>
    </source>
</evidence>
<evidence type="ECO:0000256" key="9">
    <source>
        <dbReference type="SAM" id="Phobius"/>
    </source>
</evidence>
<dbReference type="InterPro" id="IPR002401">
    <property type="entry name" value="Cyt_P450_E_grp-I"/>
</dbReference>
<dbReference type="GO" id="GO:0009403">
    <property type="term" value="P:toxin biosynthetic process"/>
    <property type="evidence" value="ECO:0007669"/>
    <property type="project" value="UniProtKB-ARBA"/>
</dbReference>
<evidence type="ECO:0000256" key="4">
    <source>
        <dbReference type="ARBA" id="ARBA00022723"/>
    </source>
</evidence>
<keyword evidence="9" id="KW-0812">Transmembrane</keyword>
<keyword evidence="9" id="KW-1133">Transmembrane helix</keyword>
<evidence type="ECO:0008006" key="12">
    <source>
        <dbReference type="Google" id="ProtNLM"/>
    </source>
</evidence>
<dbReference type="GO" id="GO:0004497">
    <property type="term" value="F:monooxygenase activity"/>
    <property type="evidence" value="ECO:0007669"/>
    <property type="project" value="UniProtKB-KW"/>
</dbReference>
<comment type="cofactor">
    <cofactor evidence="1 8">
        <name>heme</name>
        <dbReference type="ChEBI" id="CHEBI:30413"/>
    </cofactor>
</comment>
<dbReference type="GO" id="GO:0005506">
    <property type="term" value="F:iron ion binding"/>
    <property type="evidence" value="ECO:0007669"/>
    <property type="project" value="InterPro"/>
</dbReference>
<keyword evidence="7" id="KW-0503">Monooxygenase</keyword>
<evidence type="ECO:0000256" key="5">
    <source>
        <dbReference type="ARBA" id="ARBA00023002"/>
    </source>
</evidence>
<keyword evidence="9" id="KW-0472">Membrane</keyword>
<keyword evidence="4 8" id="KW-0479">Metal-binding</keyword>
<dbReference type="InterPro" id="IPR017972">
    <property type="entry name" value="Cyt_P450_CS"/>
</dbReference>
<dbReference type="InterPro" id="IPR036396">
    <property type="entry name" value="Cyt_P450_sf"/>
</dbReference>
<dbReference type="PROSITE" id="PS00086">
    <property type="entry name" value="CYTOCHROME_P450"/>
    <property type="match status" value="1"/>
</dbReference>
<dbReference type="Pfam" id="PF00067">
    <property type="entry name" value="p450"/>
    <property type="match status" value="2"/>
</dbReference>
<evidence type="ECO:0000256" key="3">
    <source>
        <dbReference type="ARBA" id="ARBA00022617"/>
    </source>
</evidence>
<evidence type="ECO:0000313" key="10">
    <source>
        <dbReference type="EMBL" id="QBZ64944.1"/>
    </source>
</evidence>
<evidence type="ECO:0000256" key="8">
    <source>
        <dbReference type="PIRSR" id="PIRSR602401-1"/>
    </source>
</evidence>
<organism evidence="10 11">
    <name type="scientific">Pyricularia oryzae</name>
    <name type="common">Rice blast fungus</name>
    <name type="synonym">Magnaporthe oryzae</name>
    <dbReference type="NCBI Taxonomy" id="318829"/>
    <lineage>
        <taxon>Eukaryota</taxon>
        <taxon>Fungi</taxon>
        <taxon>Dikarya</taxon>
        <taxon>Ascomycota</taxon>
        <taxon>Pezizomycotina</taxon>
        <taxon>Sordariomycetes</taxon>
        <taxon>Sordariomycetidae</taxon>
        <taxon>Magnaporthales</taxon>
        <taxon>Pyriculariaceae</taxon>
        <taxon>Pyricularia</taxon>
    </lineage>
</organism>
<feature type="binding site" description="axial binding residue" evidence="8">
    <location>
        <position position="545"/>
    </location>
    <ligand>
        <name>heme</name>
        <dbReference type="ChEBI" id="CHEBI:30413"/>
    </ligand>
    <ligandPart>
        <name>Fe</name>
        <dbReference type="ChEBI" id="CHEBI:18248"/>
    </ligandPart>
</feature>
<dbReference type="SUPFAM" id="SSF48264">
    <property type="entry name" value="Cytochrome P450"/>
    <property type="match status" value="2"/>
</dbReference>
<dbReference type="CDD" id="cd11058">
    <property type="entry name" value="CYP60B-like"/>
    <property type="match status" value="2"/>
</dbReference>
<dbReference type="Proteomes" id="UP000294847">
    <property type="component" value="Chromosome 6"/>
</dbReference>
<protein>
    <recommendedName>
        <fullName evidence="12">Isotrichodermin C-15 hydroxylase</fullName>
    </recommendedName>
</protein>
<evidence type="ECO:0000256" key="6">
    <source>
        <dbReference type="ARBA" id="ARBA00023004"/>
    </source>
</evidence>
<comment type="similarity">
    <text evidence="2">Belongs to the cytochrome P450 family.</text>
</comment>
<name>A0A4P7NRA6_PYROR</name>
<keyword evidence="3 8" id="KW-0349">Heme</keyword>
<dbReference type="InterPro" id="IPR050121">
    <property type="entry name" value="Cytochrome_P450_monoxygenase"/>
</dbReference>
<reference evidence="10 11" key="1">
    <citation type="journal article" date="2019" name="Mol. Biol. Evol.">
        <title>Blast fungal genomes show frequent chromosomal changes, gene gains and losses, and effector gene turnover.</title>
        <authorList>
            <person name="Gomez Luciano L.B."/>
            <person name="Jason Tsai I."/>
            <person name="Chuma I."/>
            <person name="Tosa Y."/>
            <person name="Chen Y.H."/>
            <person name="Li J.Y."/>
            <person name="Li M.Y."/>
            <person name="Jade Lu M.Y."/>
            <person name="Nakayashiki H."/>
            <person name="Li W.H."/>
        </authorList>
    </citation>
    <scope>NUCLEOTIDE SEQUENCE [LARGE SCALE GENOMIC DNA]</scope>
    <source>
        <strain evidence="10">MZ5-1-6</strain>
    </source>
</reference>
<dbReference type="GO" id="GO:0016705">
    <property type="term" value="F:oxidoreductase activity, acting on paired donors, with incorporation or reduction of molecular oxygen"/>
    <property type="evidence" value="ECO:0007669"/>
    <property type="project" value="InterPro"/>
</dbReference>
<dbReference type="EMBL" id="CP034209">
    <property type="protein sequence ID" value="QBZ64944.1"/>
    <property type="molecule type" value="Genomic_DNA"/>
</dbReference>
<sequence>MDERETQVSIIRIFAVPFPIQGLDASYDKNSITLSRLGNRPWSRSPLGLNGSRGGTSVEKMGTVAGQFYPPSRVVATSYSQKGETLVRPWGDGLGSPLGASWISIFSYGIGISLGLWIFSVLLQLLNDPLAGIPGPIYCRFSRLPYVYWVCTGRLVFRIKELHDQYGEVFRIAPDEVQFINPEAWKDIFGHKTQGAKEFPKDLRFYPMPPGGVRDLLTADQANHPRMRKMLSPAFAEKTLREQEAIITSYVDFMVGKLRGMVTKQEDGAAYARADMVKWYNYLIFDIIGDLTFGKPFFCLASSDYHPWVSTIFSSTKGAIIANNGDYLPAVKYLAMLLLVVAKPRLVIDRISRLKYSVNKTSERLASQTDRPDFMSYIMKGAETGQPLSKEELDANADLLVFAGSETTSTFLSGCTYFVLSNPRVYRRLVAEIRGSFNSEEKMTFASIQRLPYLSAVMQEAFRMYPPIPVGPPRKVPEGGAVVRGISLPENTAVAITQYAAGHSETNFTDPYTYTPERWLPDADERFASDRRRAVQPFAVGPRNCIGQNLATAEIRLTMIKMLWHFEAELAPECANWHKQSIFGLWEKPPLMIKLRPREPHSLFPTRVPRGVAPQIDRFSKRTVLICKRVACQAYTLIYYGLLCIYNLYFHPLAKYPGPRLAAATHLWLMRAYLSGKAHRHIHEAHKRYGPVVRTTPDGLSYVDARQWKEIYGHQPSGRPEFSKQAFASAVFEEPTLHNADREYHGYVRRLFAHGFSEKALKGQESVLQEYVDWMFAGIERESQGGSRPVNVVNWYNYLTFDFIGFLTYGESFDCLRTSSLHDWIKLFISFGKLLIYGQVLLPIPRLLKIPAALLLIPSKLREDRKRASALQSEKIKHRLSIQPTITDFTTKMVEAYNNGKMSMNQLEGNSILLIGAGSETTATALSGLTWLLAQNPAVLAKLAAEVRSAFASTEQITSTGVNSCRYLLACVEEALRVYPPLAQPHYRIVPRGGASVGGDHLPAGVVVSVPKYAAARSPLNFHRPDDFCPERWLGGHDGEFAGDQRDASQPFSVGPRACIARNLAYLEVRLVIARLVWQYDIENATEGDWLGGQNLWHLWEKGPLWLRLKAVR</sequence>
<dbReference type="PRINTS" id="PR00463">
    <property type="entry name" value="EP450I"/>
</dbReference>